<dbReference type="GO" id="GO:0004407">
    <property type="term" value="F:histone deacetylase activity"/>
    <property type="evidence" value="ECO:0007669"/>
    <property type="project" value="TreeGrafter"/>
</dbReference>
<dbReference type="GO" id="GO:0040029">
    <property type="term" value="P:epigenetic regulation of gene expression"/>
    <property type="evidence" value="ECO:0007669"/>
    <property type="project" value="TreeGrafter"/>
</dbReference>
<protein>
    <submittedName>
        <fullName evidence="3">Acetoin utilization deacetylase AcuC-like enzyme</fullName>
    </submittedName>
</protein>
<dbReference type="PRINTS" id="PR01270">
    <property type="entry name" value="HDASUPER"/>
</dbReference>
<gene>
    <name evidence="3" type="ORF">EV216_102140</name>
</gene>
<organism evidence="3 4">
    <name type="scientific">Rhodovulum steppense</name>
    <dbReference type="NCBI Taxonomy" id="540251"/>
    <lineage>
        <taxon>Bacteria</taxon>
        <taxon>Pseudomonadati</taxon>
        <taxon>Pseudomonadota</taxon>
        <taxon>Alphaproteobacteria</taxon>
        <taxon>Rhodobacterales</taxon>
        <taxon>Paracoccaceae</taxon>
        <taxon>Rhodovulum</taxon>
    </lineage>
</organism>
<dbReference type="Pfam" id="PF00850">
    <property type="entry name" value="Hist_deacetyl"/>
    <property type="match status" value="1"/>
</dbReference>
<dbReference type="SUPFAM" id="SSF52768">
    <property type="entry name" value="Arginase/deacetylase"/>
    <property type="match status" value="1"/>
</dbReference>
<proteinExistence type="inferred from homology"/>
<evidence type="ECO:0000313" key="3">
    <source>
        <dbReference type="EMBL" id="TCM87587.1"/>
    </source>
</evidence>
<evidence type="ECO:0000259" key="2">
    <source>
        <dbReference type="Pfam" id="PF00850"/>
    </source>
</evidence>
<dbReference type="Proteomes" id="UP000295277">
    <property type="component" value="Unassembled WGS sequence"/>
</dbReference>
<dbReference type="RefSeq" id="WP_132693353.1">
    <property type="nucleotide sequence ID" value="NZ_SLVM01000002.1"/>
</dbReference>
<name>A0A4R1Z1W7_9RHOB</name>
<dbReference type="EMBL" id="SLVM01000002">
    <property type="protein sequence ID" value="TCM87587.1"/>
    <property type="molecule type" value="Genomic_DNA"/>
</dbReference>
<dbReference type="AlphaFoldDB" id="A0A4R1Z1W7"/>
<accession>A0A4R1Z1W7</accession>
<dbReference type="PANTHER" id="PTHR10625">
    <property type="entry name" value="HISTONE DEACETYLASE HDAC1-RELATED"/>
    <property type="match status" value="1"/>
</dbReference>
<dbReference type="InterPro" id="IPR037138">
    <property type="entry name" value="His_deacetylse_dom_sf"/>
</dbReference>
<feature type="domain" description="Histone deacetylase" evidence="2">
    <location>
        <begin position="20"/>
        <end position="306"/>
    </location>
</feature>
<dbReference type="InterPro" id="IPR023801">
    <property type="entry name" value="His_deacetylse_dom"/>
</dbReference>
<evidence type="ECO:0000256" key="1">
    <source>
        <dbReference type="ARBA" id="ARBA00005947"/>
    </source>
</evidence>
<evidence type="ECO:0000313" key="4">
    <source>
        <dbReference type="Proteomes" id="UP000295277"/>
    </source>
</evidence>
<sequence length="311" mass="33163">MTTALITHPDALTHVTPPGHPERVARIEAVNEALTAPEFTFLIREAAPLADASQALNGHPQGYIDKLRAAVPVSGEVALDPDTWLSPGSWQAALRGLGGCLRAVDMVLGGEARNAFVAMRPPGHHAEARRAMGFCLLSNAAIAAKYALDHHGLARVAVMDFDVHHGNGTQDILWDEPRALFVSTHQMPLYPGTGAPDERGAHDNILNVPLPPHSDGARFRAEVERQVLPRLDGFAPDLLIVSAGFDAHRADPLAQLDLGAEDFAWVTERLCDIADAHCGGRVVSTLEGGYDLDALAASVAAHVKVLMERGA</sequence>
<comment type="caution">
    <text evidence="3">The sequence shown here is derived from an EMBL/GenBank/DDBJ whole genome shotgun (WGS) entry which is preliminary data.</text>
</comment>
<dbReference type="PANTHER" id="PTHR10625:SF10">
    <property type="entry name" value="HISTONE DEACETYLASE HDAC1"/>
    <property type="match status" value="1"/>
</dbReference>
<dbReference type="Gene3D" id="3.40.800.20">
    <property type="entry name" value="Histone deacetylase domain"/>
    <property type="match status" value="1"/>
</dbReference>
<dbReference type="InterPro" id="IPR023696">
    <property type="entry name" value="Ureohydrolase_dom_sf"/>
</dbReference>
<dbReference type="OrthoDB" id="9808367at2"/>
<dbReference type="CDD" id="cd11599">
    <property type="entry name" value="HDAC_classII_2"/>
    <property type="match status" value="1"/>
</dbReference>
<comment type="similarity">
    <text evidence="1">Belongs to the histone deacetylase family.</text>
</comment>
<dbReference type="InterPro" id="IPR000286">
    <property type="entry name" value="HDACs"/>
</dbReference>
<reference evidence="3 4" key="1">
    <citation type="submission" date="2019-03" db="EMBL/GenBank/DDBJ databases">
        <title>Genomic Encyclopedia of Type Strains, Phase IV (KMG-IV): sequencing the most valuable type-strain genomes for metagenomic binning, comparative biology and taxonomic classification.</title>
        <authorList>
            <person name="Goeker M."/>
        </authorList>
    </citation>
    <scope>NUCLEOTIDE SEQUENCE [LARGE SCALE GENOMIC DNA]</scope>
    <source>
        <strain evidence="3 4">DSM 21153</strain>
    </source>
</reference>
<keyword evidence="4" id="KW-1185">Reference proteome</keyword>